<dbReference type="GO" id="GO:0009279">
    <property type="term" value="C:cell outer membrane"/>
    <property type="evidence" value="ECO:0007669"/>
    <property type="project" value="UniProtKB-SubCell"/>
</dbReference>
<evidence type="ECO:0000256" key="10">
    <source>
        <dbReference type="PROSITE-ProRule" id="PRU01360"/>
    </source>
</evidence>
<feature type="signal peptide" evidence="12">
    <location>
        <begin position="1"/>
        <end position="43"/>
    </location>
</feature>
<dbReference type="PANTHER" id="PTHR30069:SF29">
    <property type="entry name" value="HEMOGLOBIN AND HEMOGLOBIN-HAPTOGLOBIN-BINDING PROTEIN 1-RELATED"/>
    <property type="match status" value="1"/>
</dbReference>
<sequence>MGCGKSFGSTGKNIIRGGMMMKKNQLLAGAVLLSLAGWSGAAAADQVYTLNPVVVTAQRMETTEIETPATETVVTAKKIEEAGYKNAFDIIESQVGLTSTGYGDGGQDFGFSSGRTVIRGYDRGTLVMVDGIPMNLKNYNSLDGIPVEMIEKVEIIKGAAGTLYGSEAMGGVVNIITKKPGQAKQGISLKGTVGNYYKDFGVTYAGDRLLVSLSKEYSDDYTRANDFPRGSSIDWWIGKGQKNRAAVAGKLTDELSFNFMFQDGTITRGGIKTGRRPVKYDYTYQDRRITTGLYYQGKDNGVKATLGYNYRQADGWDHVKNARISASADLESYIADVQKEWKLGERDTLITGYSFKREDYTSLVKSSNKAHRTNNALYLSWDHAFNDRFSTTVGLRGEMIDDPFDDQRIINPQFQTLYKINDTTSWYINVGRAFQMPTVDAYFSNKAAAGGLKPEKGWTYETGVKKLIGDKSSLKFAVYHMDFDNKLGWSDKDPLTGLQHAINKGEFRNTGVEAEFARTVNAHWDYSLGLGYGNPEIRDPSKKNSKWEQDAGRIDIAAALTYRADKVRSTMTFKYLGDRECYSIYGDVPSRIRLTWNTIYDITPRDTVSLTLNNLLDHKNYANRYGNLELPLNWRLSYSHRF</sequence>
<dbReference type="InterPro" id="IPR037066">
    <property type="entry name" value="Plug_dom_sf"/>
</dbReference>
<accession>C9LMS9</accession>
<evidence type="ECO:0000256" key="2">
    <source>
        <dbReference type="ARBA" id="ARBA00022448"/>
    </source>
</evidence>
<feature type="chain" id="PRO_5002999324" evidence="12">
    <location>
        <begin position="44"/>
        <end position="642"/>
    </location>
</feature>
<evidence type="ECO:0000256" key="4">
    <source>
        <dbReference type="ARBA" id="ARBA00022692"/>
    </source>
</evidence>
<comment type="subcellular location">
    <subcellularLocation>
        <location evidence="1 10">Cell outer membrane</location>
        <topology evidence="1 10">Multi-pass membrane protein</topology>
    </subcellularLocation>
</comment>
<dbReference type="InterPro" id="IPR000531">
    <property type="entry name" value="Beta-barrel_TonB"/>
</dbReference>
<dbReference type="Gene3D" id="2.40.170.20">
    <property type="entry name" value="TonB-dependent receptor, beta-barrel domain"/>
    <property type="match status" value="1"/>
</dbReference>
<evidence type="ECO:0000256" key="1">
    <source>
        <dbReference type="ARBA" id="ARBA00004571"/>
    </source>
</evidence>
<dbReference type="InterPro" id="IPR039426">
    <property type="entry name" value="TonB-dep_rcpt-like"/>
</dbReference>
<keyword evidence="2 10" id="KW-0813">Transport</keyword>
<feature type="domain" description="TonB-dependent receptor-like beta-barrel" evidence="13">
    <location>
        <begin position="256"/>
        <end position="563"/>
    </location>
</feature>
<evidence type="ECO:0000256" key="12">
    <source>
        <dbReference type="SAM" id="SignalP"/>
    </source>
</evidence>
<dbReference type="HOGENOM" id="CLU_008287_18_0_9"/>
<name>C9LMS9_9FIRM</name>
<keyword evidence="4 10" id="KW-0812">Transmembrane</keyword>
<gene>
    <name evidence="15" type="ORF">GCWU000321_00834</name>
</gene>
<comment type="similarity">
    <text evidence="10 11">Belongs to the TonB-dependent receptor family.</text>
</comment>
<dbReference type="STRING" id="592028.GCWU000321_00834"/>
<dbReference type="EMBL" id="ACIM02000001">
    <property type="protein sequence ID" value="EEW96865.1"/>
    <property type="molecule type" value="Genomic_DNA"/>
</dbReference>
<dbReference type="Proteomes" id="UP000004736">
    <property type="component" value="Unassembled WGS sequence"/>
</dbReference>
<comment type="caution">
    <text evidence="15">The sequence shown here is derived from an EMBL/GenBank/DDBJ whole genome shotgun (WGS) entry which is preliminary data.</text>
</comment>
<dbReference type="SUPFAM" id="SSF56935">
    <property type="entry name" value="Porins"/>
    <property type="match status" value="1"/>
</dbReference>
<keyword evidence="16" id="KW-1185">Reference proteome</keyword>
<keyword evidence="7 10" id="KW-0472">Membrane</keyword>
<dbReference type="Gene3D" id="2.170.130.10">
    <property type="entry name" value="TonB-dependent receptor, plug domain"/>
    <property type="match status" value="1"/>
</dbReference>
<evidence type="ECO:0000259" key="14">
    <source>
        <dbReference type="Pfam" id="PF07715"/>
    </source>
</evidence>
<proteinExistence type="inferred from homology"/>
<organism evidence="15 16">
    <name type="scientific">Dialister invisus DSM 15470</name>
    <dbReference type="NCBI Taxonomy" id="592028"/>
    <lineage>
        <taxon>Bacteria</taxon>
        <taxon>Bacillati</taxon>
        <taxon>Bacillota</taxon>
        <taxon>Negativicutes</taxon>
        <taxon>Veillonellales</taxon>
        <taxon>Veillonellaceae</taxon>
        <taxon>Dialister</taxon>
    </lineage>
</organism>
<dbReference type="InterPro" id="IPR036942">
    <property type="entry name" value="Beta-barrel_TonB_sf"/>
</dbReference>
<dbReference type="Pfam" id="PF00593">
    <property type="entry name" value="TonB_dep_Rec_b-barrel"/>
    <property type="match status" value="1"/>
</dbReference>
<keyword evidence="9 10" id="KW-0998">Cell outer membrane</keyword>
<dbReference type="GO" id="GO:0044718">
    <property type="term" value="P:siderophore transmembrane transport"/>
    <property type="evidence" value="ECO:0007669"/>
    <property type="project" value="TreeGrafter"/>
</dbReference>
<dbReference type="GO" id="GO:0015344">
    <property type="term" value="F:siderophore uptake transmembrane transporter activity"/>
    <property type="evidence" value="ECO:0007669"/>
    <property type="project" value="TreeGrafter"/>
</dbReference>
<dbReference type="eggNOG" id="COG4771">
    <property type="taxonomic scope" value="Bacteria"/>
</dbReference>
<evidence type="ECO:0000313" key="16">
    <source>
        <dbReference type="Proteomes" id="UP000004736"/>
    </source>
</evidence>
<dbReference type="InterPro" id="IPR012910">
    <property type="entry name" value="Plug_dom"/>
</dbReference>
<keyword evidence="6 11" id="KW-0798">TonB box</keyword>
<keyword evidence="8 15" id="KW-0675">Receptor</keyword>
<evidence type="ECO:0000256" key="6">
    <source>
        <dbReference type="ARBA" id="ARBA00023077"/>
    </source>
</evidence>
<keyword evidence="5 12" id="KW-0732">Signal</keyword>
<evidence type="ECO:0000256" key="5">
    <source>
        <dbReference type="ARBA" id="ARBA00022729"/>
    </source>
</evidence>
<evidence type="ECO:0000256" key="7">
    <source>
        <dbReference type="ARBA" id="ARBA00023136"/>
    </source>
</evidence>
<keyword evidence="3 10" id="KW-1134">Transmembrane beta strand</keyword>
<evidence type="ECO:0000256" key="11">
    <source>
        <dbReference type="RuleBase" id="RU003357"/>
    </source>
</evidence>
<protein>
    <submittedName>
        <fullName evidence="15">TonB-dependent receptor plug domain protein</fullName>
    </submittedName>
</protein>
<evidence type="ECO:0000256" key="3">
    <source>
        <dbReference type="ARBA" id="ARBA00022452"/>
    </source>
</evidence>
<evidence type="ECO:0000313" key="15">
    <source>
        <dbReference type="EMBL" id="EEW96865.1"/>
    </source>
</evidence>
<dbReference type="Pfam" id="PF07715">
    <property type="entry name" value="Plug"/>
    <property type="match status" value="1"/>
</dbReference>
<dbReference type="AlphaFoldDB" id="C9LMS9"/>
<dbReference type="PROSITE" id="PS52016">
    <property type="entry name" value="TONB_DEPENDENT_REC_3"/>
    <property type="match status" value="1"/>
</dbReference>
<feature type="domain" description="TonB-dependent receptor plug" evidence="14">
    <location>
        <begin position="65"/>
        <end position="172"/>
    </location>
</feature>
<evidence type="ECO:0000256" key="9">
    <source>
        <dbReference type="ARBA" id="ARBA00023237"/>
    </source>
</evidence>
<evidence type="ECO:0000259" key="13">
    <source>
        <dbReference type="Pfam" id="PF00593"/>
    </source>
</evidence>
<dbReference type="PANTHER" id="PTHR30069">
    <property type="entry name" value="TONB-DEPENDENT OUTER MEMBRANE RECEPTOR"/>
    <property type="match status" value="1"/>
</dbReference>
<reference evidence="15" key="1">
    <citation type="submission" date="2009-09" db="EMBL/GenBank/DDBJ databases">
        <authorList>
            <person name="Weinstock G."/>
            <person name="Sodergren E."/>
            <person name="Clifton S."/>
            <person name="Fulton L."/>
            <person name="Fulton B."/>
            <person name="Courtney L."/>
            <person name="Fronick C."/>
            <person name="Harrison M."/>
            <person name="Strong C."/>
            <person name="Farmer C."/>
            <person name="Delahaunty K."/>
            <person name="Markovic C."/>
            <person name="Hall O."/>
            <person name="Minx P."/>
            <person name="Tomlinson C."/>
            <person name="Mitreva M."/>
            <person name="Nelson J."/>
            <person name="Hou S."/>
            <person name="Wollam A."/>
            <person name="Pepin K.H."/>
            <person name="Johnson M."/>
            <person name="Bhonagiri V."/>
            <person name="Nash W.E."/>
            <person name="Warren W."/>
            <person name="Chinwalla A."/>
            <person name="Mardis E.R."/>
            <person name="Wilson R.K."/>
        </authorList>
    </citation>
    <scope>NUCLEOTIDE SEQUENCE [LARGE SCALE GENOMIC DNA]</scope>
    <source>
        <strain evidence="15">DSM 15470</strain>
    </source>
</reference>
<evidence type="ECO:0000256" key="8">
    <source>
        <dbReference type="ARBA" id="ARBA00023170"/>
    </source>
</evidence>